<evidence type="ECO:0000313" key="2">
    <source>
        <dbReference type="Proteomes" id="UP000886998"/>
    </source>
</evidence>
<keyword evidence="2" id="KW-1185">Reference proteome</keyword>
<proteinExistence type="predicted"/>
<dbReference type="AlphaFoldDB" id="A0A8X6YTS4"/>
<accession>A0A8X6YTS4</accession>
<organism evidence="1 2">
    <name type="scientific">Trichonephila inaurata madagascariensis</name>
    <dbReference type="NCBI Taxonomy" id="2747483"/>
    <lineage>
        <taxon>Eukaryota</taxon>
        <taxon>Metazoa</taxon>
        <taxon>Ecdysozoa</taxon>
        <taxon>Arthropoda</taxon>
        <taxon>Chelicerata</taxon>
        <taxon>Arachnida</taxon>
        <taxon>Araneae</taxon>
        <taxon>Araneomorphae</taxon>
        <taxon>Entelegynae</taxon>
        <taxon>Araneoidea</taxon>
        <taxon>Nephilidae</taxon>
        <taxon>Trichonephila</taxon>
        <taxon>Trichonephila inaurata</taxon>
    </lineage>
</organism>
<dbReference type="Proteomes" id="UP000886998">
    <property type="component" value="Unassembled WGS sequence"/>
</dbReference>
<evidence type="ECO:0000313" key="1">
    <source>
        <dbReference type="EMBL" id="GFY79105.1"/>
    </source>
</evidence>
<sequence length="87" mass="10012">MERSFYHLSQCLIRSQGCSEIVGEDRSERPVLIAIKSAEQQVEELICADRRVTFDNIETVIECSYGLVYSIMLDCLNFQKVCAQCVW</sequence>
<dbReference type="OrthoDB" id="616263at2759"/>
<protein>
    <submittedName>
        <fullName evidence="1">Uncharacterized protein</fullName>
    </submittedName>
</protein>
<dbReference type="EMBL" id="BMAV01023407">
    <property type="protein sequence ID" value="GFY79105.1"/>
    <property type="molecule type" value="Genomic_DNA"/>
</dbReference>
<reference evidence="1" key="1">
    <citation type="submission" date="2020-08" db="EMBL/GenBank/DDBJ databases">
        <title>Multicomponent nature underlies the extraordinary mechanical properties of spider dragline silk.</title>
        <authorList>
            <person name="Kono N."/>
            <person name="Nakamura H."/>
            <person name="Mori M."/>
            <person name="Yoshida Y."/>
            <person name="Ohtoshi R."/>
            <person name="Malay A.D."/>
            <person name="Moran D.A.P."/>
            <person name="Tomita M."/>
            <person name="Numata K."/>
            <person name="Arakawa K."/>
        </authorList>
    </citation>
    <scope>NUCLEOTIDE SEQUENCE</scope>
</reference>
<name>A0A8X6YTS4_9ARAC</name>
<gene>
    <name evidence="1" type="ORF">TNIN_127911</name>
</gene>
<comment type="caution">
    <text evidence="1">The sequence shown here is derived from an EMBL/GenBank/DDBJ whole genome shotgun (WGS) entry which is preliminary data.</text>
</comment>